<dbReference type="InterPro" id="IPR009948">
    <property type="entry name" value="Syd"/>
</dbReference>
<keyword evidence="5" id="KW-1185">Reference proteome</keyword>
<dbReference type="Gene3D" id="3.40.1580.20">
    <property type="entry name" value="Syd protein"/>
    <property type="match status" value="1"/>
</dbReference>
<dbReference type="InterPro" id="IPR038228">
    <property type="entry name" value="Syd_sf"/>
</dbReference>
<gene>
    <name evidence="4" type="primary">syd</name>
    <name evidence="4" type="ORF">GCM10009332_09400</name>
</gene>
<reference evidence="4" key="1">
    <citation type="journal article" date="2014" name="Int. J. Syst. Evol. Microbiol.">
        <title>Complete genome sequence of Corynebacterium casei LMG S-19264T (=DSM 44701T), isolated from a smear-ripened cheese.</title>
        <authorList>
            <consortium name="US DOE Joint Genome Institute (JGI-PGF)"/>
            <person name="Walter F."/>
            <person name="Albersmeier A."/>
            <person name="Kalinowski J."/>
            <person name="Ruckert C."/>
        </authorList>
    </citation>
    <scope>NUCLEOTIDE SEQUENCE</scope>
    <source>
        <strain evidence="4">JCM 30804</strain>
    </source>
</reference>
<dbReference type="NCBIfam" id="NF003439">
    <property type="entry name" value="PRK04968.1"/>
    <property type="match status" value="1"/>
</dbReference>
<dbReference type="AlphaFoldDB" id="A0A917JMU4"/>
<sequence length="166" mass="18715">MYWQPVLRSESGSFSNVESALELQLHSDIAEFYGRYYSGCLLFESKWGEGELIQPWNADDFDLLQQNIIGHLMMKRKLKQPLTWFIGVLGDGDIMLTVNNQTGVVAKEVPGEEQSEVLADSLEAFLEQLTVKVAPPNLPAEEVVAAVEHPGIFASFKRMWRNLTGR</sequence>
<accession>A0A917JMU4</accession>
<dbReference type="CDD" id="cd16323">
    <property type="entry name" value="Syd"/>
    <property type="match status" value="1"/>
</dbReference>
<dbReference type="GO" id="GO:0009898">
    <property type="term" value="C:cytoplasmic side of plasma membrane"/>
    <property type="evidence" value="ECO:0007669"/>
    <property type="project" value="InterPro"/>
</dbReference>
<organism evidence="4 5">
    <name type="scientific">Shewanella gelidii</name>
    <dbReference type="NCBI Taxonomy" id="1642821"/>
    <lineage>
        <taxon>Bacteria</taxon>
        <taxon>Pseudomonadati</taxon>
        <taxon>Pseudomonadota</taxon>
        <taxon>Gammaproteobacteria</taxon>
        <taxon>Alteromonadales</taxon>
        <taxon>Shewanellaceae</taxon>
        <taxon>Shewanella</taxon>
    </lineage>
</organism>
<reference evidence="4" key="2">
    <citation type="submission" date="2020-09" db="EMBL/GenBank/DDBJ databases">
        <authorList>
            <person name="Sun Q."/>
            <person name="Ohkuma M."/>
        </authorList>
    </citation>
    <scope>NUCLEOTIDE SEQUENCE</scope>
    <source>
        <strain evidence="4">JCM 30804</strain>
    </source>
</reference>
<evidence type="ECO:0000256" key="1">
    <source>
        <dbReference type="ARBA" id="ARBA00022475"/>
    </source>
</evidence>
<evidence type="ECO:0000256" key="3">
    <source>
        <dbReference type="ARBA" id="ARBA00023136"/>
    </source>
</evidence>
<evidence type="ECO:0000313" key="5">
    <source>
        <dbReference type="Proteomes" id="UP000613743"/>
    </source>
</evidence>
<keyword evidence="1" id="KW-1003">Cell membrane</keyword>
<evidence type="ECO:0000313" key="4">
    <source>
        <dbReference type="EMBL" id="GGI73984.1"/>
    </source>
</evidence>
<keyword evidence="2" id="KW-0997">Cell inner membrane</keyword>
<dbReference type="EMBL" id="BMPZ01000002">
    <property type="protein sequence ID" value="GGI73984.1"/>
    <property type="molecule type" value="Genomic_DNA"/>
</dbReference>
<evidence type="ECO:0000256" key="2">
    <source>
        <dbReference type="ARBA" id="ARBA00022519"/>
    </source>
</evidence>
<keyword evidence="3" id="KW-0472">Membrane</keyword>
<comment type="caution">
    <text evidence="4">The sequence shown here is derived from an EMBL/GenBank/DDBJ whole genome shotgun (WGS) entry which is preliminary data.</text>
</comment>
<dbReference type="Pfam" id="PF07348">
    <property type="entry name" value="Syd"/>
    <property type="match status" value="1"/>
</dbReference>
<proteinExistence type="predicted"/>
<dbReference type="Proteomes" id="UP000613743">
    <property type="component" value="Unassembled WGS sequence"/>
</dbReference>
<protein>
    <submittedName>
        <fullName evidence="4">Protein Syd</fullName>
    </submittedName>
</protein>
<name>A0A917JMU4_9GAMM</name>